<dbReference type="EMBL" id="JAVRHQ010000005">
    <property type="protein sequence ID" value="MDT0642512.1"/>
    <property type="molecule type" value="Genomic_DNA"/>
</dbReference>
<evidence type="ECO:0000313" key="4">
    <source>
        <dbReference type="Proteomes" id="UP001262889"/>
    </source>
</evidence>
<dbReference type="InterPro" id="IPR051159">
    <property type="entry name" value="Hexapeptide_acetyltransf"/>
</dbReference>
<dbReference type="RefSeq" id="WP_311534178.1">
    <property type="nucleotide sequence ID" value="NZ_JAVRHQ010000005.1"/>
</dbReference>
<dbReference type="CDD" id="cd05825">
    <property type="entry name" value="LbH_wcaF_like"/>
    <property type="match status" value="1"/>
</dbReference>
<keyword evidence="4" id="KW-1185">Reference proteome</keyword>
<evidence type="ECO:0000313" key="3">
    <source>
        <dbReference type="EMBL" id="MDT0642512.1"/>
    </source>
</evidence>
<dbReference type="Proteomes" id="UP001262889">
    <property type="component" value="Unassembled WGS sequence"/>
</dbReference>
<protein>
    <submittedName>
        <fullName evidence="3">DapH/DapD/GlmU-related protein</fullName>
    </submittedName>
</protein>
<gene>
    <name evidence="3" type="ORF">RM553_06665</name>
</gene>
<comment type="similarity">
    <text evidence="1">Belongs to the transferase hexapeptide repeat family.</text>
</comment>
<dbReference type="Pfam" id="PF00132">
    <property type="entry name" value="Hexapep"/>
    <property type="match status" value="1"/>
</dbReference>
<dbReference type="InterPro" id="IPR001451">
    <property type="entry name" value="Hexapep"/>
</dbReference>
<organism evidence="3 4">
    <name type="scientific">Autumnicola tepida</name>
    <dbReference type="NCBI Taxonomy" id="3075595"/>
    <lineage>
        <taxon>Bacteria</taxon>
        <taxon>Pseudomonadati</taxon>
        <taxon>Bacteroidota</taxon>
        <taxon>Flavobacteriia</taxon>
        <taxon>Flavobacteriales</taxon>
        <taxon>Flavobacteriaceae</taxon>
        <taxon>Autumnicola</taxon>
    </lineage>
</organism>
<name>A0ABU3C875_9FLAO</name>
<keyword evidence="2" id="KW-0808">Transferase</keyword>
<dbReference type="SUPFAM" id="SSF51161">
    <property type="entry name" value="Trimeric LpxA-like enzymes"/>
    <property type="match status" value="1"/>
</dbReference>
<proteinExistence type="inferred from homology"/>
<dbReference type="PANTHER" id="PTHR23416:SF23">
    <property type="entry name" value="ACETYLTRANSFERASE C18B11.09C-RELATED"/>
    <property type="match status" value="1"/>
</dbReference>
<evidence type="ECO:0000256" key="2">
    <source>
        <dbReference type="ARBA" id="ARBA00022679"/>
    </source>
</evidence>
<evidence type="ECO:0000256" key="1">
    <source>
        <dbReference type="ARBA" id="ARBA00007274"/>
    </source>
</evidence>
<dbReference type="PANTHER" id="PTHR23416">
    <property type="entry name" value="SIALIC ACID SYNTHASE-RELATED"/>
    <property type="match status" value="1"/>
</dbReference>
<dbReference type="Gene3D" id="2.160.10.10">
    <property type="entry name" value="Hexapeptide repeat proteins"/>
    <property type="match status" value="1"/>
</dbReference>
<sequence>MEKAVLNFSANTNEDTFTGPSFSFQNRLKRFIWNLVCFFLFRFTPNPFHAWRAFLLRLFGAKLGKNVHVYPGVKIWAPWNLELGDECGIANGVTLYSQGKIVIGKRAVISQGAHLVAGTHDYTKPGFPLFTRPVKIGAHTWIAAEAFVHPGVNIGEGSVIGARAVVSRDMPPWMVCAGHPCVPVKERKLEGINL</sequence>
<accession>A0ABU3C875</accession>
<dbReference type="InterPro" id="IPR011004">
    <property type="entry name" value="Trimer_LpxA-like_sf"/>
</dbReference>
<reference evidence="3 4" key="1">
    <citation type="submission" date="2023-09" db="EMBL/GenBank/DDBJ databases">
        <authorList>
            <person name="Rey-Velasco X."/>
        </authorList>
    </citation>
    <scope>NUCLEOTIDE SEQUENCE [LARGE SCALE GENOMIC DNA]</scope>
    <source>
        <strain evidence="3 4">F363</strain>
    </source>
</reference>
<comment type="caution">
    <text evidence="3">The sequence shown here is derived from an EMBL/GenBank/DDBJ whole genome shotgun (WGS) entry which is preliminary data.</text>
</comment>